<evidence type="ECO:0008006" key="4">
    <source>
        <dbReference type="Google" id="ProtNLM"/>
    </source>
</evidence>
<feature type="compositionally biased region" description="Pro residues" evidence="1">
    <location>
        <begin position="7"/>
        <end position="25"/>
    </location>
</feature>
<reference evidence="2" key="1">
    <citation type="journal article" date="2014" name="Int. J. Syst. Evol. Microbiol.">
        <title>Complete genome sequence of Corynebacterium casei LMG S-19264T (=DSM 44701T), isolated from a smear-ripened cheese.</title>
        <authorList>
            <consortium name="US DOE Joint Genome Institute (JGI-PGF)"/>
            <person name="Walter F."/>
            <person name="Albersmeier A."/>
            <person name="Kalinowski J."/>
            <person name="Ruckert C."/>
        </authorList>
    </citation>
    <scope>NUCLEOTIDE SEQUENCE</scope>
    <source>
        <strain evidence="2">JCM 4125</strain>
    </source>
</reference>
<evidence type="ECO:0000256" key="1">
    <source>
        <dbReference type="SAM" id="MobiDB-lite"/>
    </source>
</evidence>
<evidence type="ECO:0000313" key="3">
    <source>
        <dbReference type="Proteomes" id="UP000646776"/>
    </source>
</evidence>
<reference evidence="2" key="2">
    <citation type="submission" date="2020-09" db="EMBL/GenBank/DDBJ databases">
        <authorList>
            <person name="Sun Q."/>
            <person name="Ohkuma M."/>
        </authorList>
    </citation>
    <scope>NUCLEOTIDE SEQUENCE</scope>
    <source>
        <strain evidence="2">JCM 4125</strain>
    </source>
</reference>
<feature type="compositionally biased region" description="Basic and acidic residues" evidence="1">
    <location>
        <begin position="69"/>
        <end position="87"/>
    </location>
</feature>
<accession>A0A918HAE2</accession>
<name>A0A918HAE2_9ACTN</name>
<feature type="compositionally biased region" description="Low complexity" evidence="1">
    <location>
        <begin position="145"/>
        <end position="159"/>
    </location>
</feature>
<dbReference type="AlphaFoldDB" id="A0A918HAE2"/>
<gene>
    <name evidence="2" type="ORF">GCM10010226_28730</name>
</gene>
<dbReference type="InterPro" id="IPR047919">
    <property type="entry name" value="SCO3374-like"/>
</dbReference>
<protein>
    <recommendedName>
        <fullName evidence="4">Proline-rich protein</fullName>
    </recommendedName>
</protein>
<organism evidence="2 3">
    <name type="scientific">Streptomyces phaeofaciens</name>
    <dbReference type="NCBI Taxonomy" id="68254"/>
    <lineage>
        <taxon>Bacteria</taxon>
        <taxon>Bacillati</taxon>
        <taxon>Actinomycetota</taxon>
        <taxon>Actinomycetes</taxon>
        <taxon>Kitasatosporales</taxon>
        <taxon>Streptomycetaceae</taxon>
        <taxon>Streptomyces</taxon>
    </lineage>
</organism>
<dbReference type="EMBL" id="BMSA01000006">
    <property type="protein sequence ID" value="GGT49724.1"/>
    <property type="molecule type" value="Genomic_DNA"/>
</dbReference>
<keyword evidence="3" id="KW-1185">Reference proteome</keyword>
<proteinExistence type="predicted"/>
<sequence>MAGSVPPFVPPLAPLCVPPSVPPAAPAAASAHPLVPLPRRPLGPARTEYTEHTESTEITESAGNSEGGEDGKDGESDGEHDRENREAADAKIRDWYENVLAWPTVPGEPVRLLTGERFDVLDVPVTAGSAALRRLAAAADRTGIGTDRTGTGATENGAGPAAGGATRGDAAVSGFPSLPGLPGLPGLRDAPGLPGLPDLPGFPVAVHGDRMWLLVAAGGAEELPGILQWLEWGSLPLDLTAIGAGGLVEAPAPPGRRRTGPLQGAAVWLRPPVAACEVEASLPTMSAWRGVGGAPDLVRLVNTLATECHRVRLWRASAQPLAFS</sequence>
<comment type="caution">
    <text evidence="2">The sequence shown here is derived from an EMBL/GenBank/DDBJ whole genome shotgun (WGS) entry which is preliminary data.</text>
</comment>
<dbReference type="NCBIfam" id="NF040464">
    <property type="entry name" value="SCO3374_fam"/>
    <property type="match status" value="1"/>
</dbReference>
<feature type="region of interest" description="Disordered" evidence="1">
    <location>
        <begin position="1"/>
        <end position="87"/>
    </location>
</feature>
<evidence type="ECO:0000313" key="2">
    <source>
        <dbReference type="EMBL" id="GGT49724.1"/>
    </source>
</evidence>
<feature type="region of interest" description="Disordered" evidence="1">
    <location>
        <begin position="145"/>
        <end position="168"/>
    </location>
</feature>
<dbReference type="Proteomes" id="UP000646776">
    <property type="component" value="Unassembled WGS sequence"/>
</dbReference>